<evidence type="ECO:0000256" key="1">
    <source>
        <dbReference type="SAM" id="Phobius"/>
    </source>
</evidence>
<comment type="caution">
    <text evidence="2">The sequence shown here is derived from an EMBL/GenBank/DDBJ whole genome shotgun (WGS) entry which is preliminary data.</text>
</comment>
<dbReference type="RefSeq" id="WP_216384789.1">
    <property type="nucleotide sequence ID" value="NZ_JAHLNB010000007.1"/>
</dbReference>
<dbReference type="EMBL" id="JAROYP010000005">
    <property type="protein sequence ID" value="MDH5161527.1"/>
    <property type="molecule type" value="Genomic_DNA"/>
</dbReference>
<dbReference type="AlphaFoldDB" id="A0AAW6SXF2"/>
<name>A0AAW6SXF2_9BACI</name>
<proteinExistence type="predicted"/>
<dbReference type="Proteomes" id="UP001159179">
    <property type="component" value="Unassembled WGS sequence"/>
</dbReference>
<sequence>MDPFTFGLVFVGATGGALIGVSLLDKSGIAINGSLVSFVMEVVKYGGILYLLKELSRIFL</sequence>
<protein>
    <submittedName>
        <fullName evidence="2">Malate:quinone oxidoreductase</fullName>
    </submittedName>
</protein>
<accession>A0AAW6SXF2</accession>
<gene>
    <name evidence="2" type="ORF">P5X88_11290</name>
</gene>
<feature type="transmembrane region" description="Helical" evidence="1">
    <location>
        <begin position="31"/>
        <end position="52"/>
    </location>
</feature>
<feature type="transmembrane region" description="Helical" evidence="1">
    <location>
        <begin position="6"/>
        <end position="24"/>
    </location>
</feature>
<keyword evidence="1" id="KW-0812">Transmembrane</keyword>
<organism evidence="2 3">
    <name type="scientific">Heyndrickxia oleronia</name>
    <dbReference type="NCBI Taxonomy" id="38875"/>
    <lineage>
        <taxon>Bacteria</taxon>
        <taxon>Bacillati</taxon>
        <taxon>Bacillota</taxon>
        <taxon>Bacilli</taxon>
        <taxon>Bacillales</taxon>
        <taxon>Bacillaceae</taxon>
        <taxon>Heyndrickxia</taxon>
    </lineage>
</organism>
<evidence type="ECO:0000313" key="3">
    <source>
        <dbReference type="Proteomes" id="UP001159179"/>
    </source>
</evidence>
<keyword evidence="1" id="KW-1133">Transmembrane helix</keyword>
<evidence type="ECO:0000313" key="2">
    <source>
        <dbReference type="EMBL" id="MDH5161527.1"/>
    </source>
</evidence>
<reference evidence="2" key="1">
    <citation type="submission" date="2023-03" db="EMBL/GenBank/DDBJ databases">
        <title>Bacterial isolates from washroom surfaces on a university campus.</title>
        <authorList>
            <person name="Holman D.B."/>
            <person name="Gzyl K.E."/>
            <person name="Taheri A.E."/>
        </authorList>
    </citation>
    <scope>NUCLEOTIDE SEQUENCE</scope>
    <source>
        <strain evidence="2">RD03</strain>
    </source>
</reference>
<keyword evidence="1" id="KW-0472">Membrane</keyword>